<dbReference type="EMBL" id="HBHJ01014245">
    <property type="protein sequence ID" value="CAD9684473.1"/>
    <property type="molecule type" value="Transcribed_RNA"/>
</dbReference>
<evidence type="ECO:0000259" key="14">
    <source>
        <dbReference type="PROSITE" id="PS51007"/>
    </source>
</evidence>
<dbReference type="InterPro" id="IPR009056">
    <property type="entry name" value="Cyt_c-like_dom"/>
</dbReference>
<evidence type="ECO:0000256" key="11">
    <source>
        <dbReference type="ARBA" id="ARBA00031247"/>
    </source>
</evidence>
<dbReference type="PROSITE" id="PS51007">
    <property type="entry name" value="CYTC"/>
    <property type="match status" value="1"/>
</dbReference>
<dbReference type="Pfam" id="PF13442">
    <property type="entry name" value="Cytochrome_CBB3"/>
    <property type="match status" value="1"/>
</dbReference>
<dbReference type="GO" id="GO:0009543">
    <property type="term" value="C:chloroplast thylakoid lumen"/>
    <property type="evidence" value="ECO:0007669"/>
    <property type="project" value="UniProtKB-SubCell"/>
</dbReference>
<sequence length="149" mass="14775">MGGVAGFQVSGRGHLGATRLHSLAAHSLPSATASGAAALAAVAAVVLPHAVSAADLGEATFNARCAACHAGGGNIIGYARGKTLQANDLEKNGFSTADSIVQLVKQGKGTMPRYYSADGSPLPGGSLSDDEIQAVATFVLDRAAGGWGK</sequence>
<name>A0A7S2WF81_9STRA</name>
<dbReference type="PANTHER" id="PTHR34688:SF2">
    <property type="entry name" value="CYTOCHROME C6, CHLOROPLASTIC"/>
    <property type="match status" value="1"/>
</dbReference>
<evidence type="ECO:0000256" key="7">
    <source>
        <dbReference type="ARBA" id="ARBA00022982"/>
    </source>
</evidence>
<dbReference type="AlphaFoldDB" id="A0A7S2WF81"/>
<evidence type="ECO:0000256" key="1">
    <source>
        <dbReference type="ARBA" id="ARBA00002347"/>
    </source>
</evidence>
<feature type="domain" description="Cytochrome c" evidence="14">
    <location>
        <begin position="52"/>
        <end position="143"/>
    </location>
</feature>
<evidence type="ECO:0000256" key="4">
    <source>
        <dbReference type="ARBA" id="ARBA00022448"/>
    </source>
</evidence>
<keyword evidence="9" id="KW-0793">Thylakoid</keyword>
<dbReference type="Gene3D" id="1.10.760.10">
    <property type="entry name" value="Cytochrome c-like domain"/>
    <property type="match status" value="1"/>
</dbReference>
<dbReference type="InterPro" id="IPR036909">
    <property type="entry name" value="Cyt_c-like_dom_sf"/>
</dbReference>
<keyword evidence="8 13" id="KW-0408">Iron</keyword>
<accession>A0A7S2WF81</accession>
<evidence type="ECO:0000256" key="8">
    <source>
        <dbReference type="ARBA" id="ARBA00023004"/>
    </source>
</evidence>
<organism evidence="15">
    <name type="scientific">Rhizochromulina marina</name>
    <dbReference type="NCBI Taxonomy" id="1034831"/>
    <lineage>
        <taxon>Eukaryota</taxon>
        <taxon>Sar</taxon>
        <taxon>Stramenopiles</taxon>
        <taxon>Ochrophyta</taxon>
        <taxon>Dictyochophyceae</taxon>
        <taxon>Rhizochromulinales</taxon>
        <taxon>Rhizochromulina</taxon>
    </lineage>
</organism>
<keyword evidence="5 13" id="KW-0349">Heme</keyword>
<proteinExistence type="inferred from homology"/>
<evidence type="ECO:0000256" key="13">
    <source>
        <dbReference type="PROSITE-ProRule" id="PRU00433"/>
    </source>
</evidence>
<keyword evidence="4" id="KW-0813">Transport</keyword>
<comment type="subcellular location">
    <subcellularLocation>
        <location evidence="2">Plastid</location>
        <location evidence="2">Chloroplast thylakoid lumen</location>
    </subcellularLocation>
</comment>
<dbReference type="GO" id="GO:0020037">
    <property type="term" value="F:heme binding"/>
    <property type="evidence" value="ECO:0007669"/>
    <property type="project" value="InterPro"/>
</dbReference>
<evidence type="ECO:0000256" key="10">
    <source>
        <dbReference type="ARBA" id="ARBA00030448"/>
    </source>
</evidence>
<evidence type="ECO:0000256" key="5">
    <source>
        <dbReference type="ARBA" id="ARBA00022617"/>
    </source>
</evidence>
<evidence type="ECO:0000256" key="3">
    <source>
        <dbReference type="ARBA" id="ARBA00009650"/>
    </source>
</evidence>
<evidence type="ECO:0000256" key="9">
    <source>
        <dbReference type="ARBA" id="ARBA00023078"/>
    </source>
</evidence>
<dbReference type="GO" id="GO:0009055">
    <property type="term" value="F:electron transfer activity"/>
    <property type="evidence" value="ECO:0007669"/>
    <property type="project" value="InterPro"/>
</dbReference>
<reference evidence="15" key="1">
    <citation type="submission" date="2021-01" db="EMBL/GenBank/DDBJ databases">
        <authorList>
            <person name="Corre E."/>
            <person name="Pelletier E."/>
            <person name="Niang G."/>
            <person name="Scheremetjew M."/>
            <person name="Finn R."/>
            <person name="Kale V."/>
            <person name="Holt S."/>
            <person name="Cochrane G."/>
            <person name="Meng A."/>
            <person name="Brown T."/>
            <person name="Cohen L."/>
        </authorList>
    </citation>
    <scope>NUCLEOTIDE SEQUENCE</scope>
    <source>
        <strain evidence="15">CCMP1243</strain>
    </source>
</reference>
<gene>
    <name evidence="15" type="ORF">RMAR1173_LOCUS9334</name>
</gene>
<evidence type="ECO:0000313" key="15">
    <source>
        <dbReference type="EMBL" id="CAD9684473.1"/>
    </source>
</evidence>
<evidence type="ECO:0000256" key="12">
    <source>
        <dbReference type="ARBA" id="ARBA00033211"/>
    </source>
</evidence>
<dbReference type="PRINTS" id="PR00605">
    <property type="entry name" value="CYTCHROMECIC"/>
</dbReference>
<dbReference type="InterPro" id="IPR008168">
    <property type="entry name" value="Cyt_C_IC"/>
</dbReference>
<dbReference type="GO" id="GO:0005506">
    <property type="term" value="F:iron ion binding"/>
    <property type="evidence" value="ECO:0007669"/>
    <property type="project" value="InterPro"/>
</dbReference>
<evidence type="ECO:0000256" key="6">
    <source>
        <dbReference type="ARBA" id="ARBA00022723"/>
    </source>
</evidence>
<protein>
    <recommendedName>
        <fullName evidence="12">Cytochrome c-553</fullName>
    </recommendedName>
    <alternativeName>
        <fullName evidence="11">Cytochrome c553</fullName>
    </alternativeName>
    <alternativeName>
        <fullName evidence="10">Soluble cytochrome f</fullName>
    </alternativeName>
</protein>
<keyword evidence="6 13" id="KW-0479">Metal-binding</keyword>
<dbReference type="SUPFAM" id="SSF46626">
    <property type="entry name" value="Cytochrome c"/>
    <property type="match status" value="1"/>
</dbReference>
<dbReference type="PANTHER" id="PTHR34688">
    <property type="entry name" value="CYTOCHROME C6, CHLOROPLASTIC"/>
    <property type="match status" value="1"/>
</dbReference>
<comment type="similarity">
    <text evidence="3">Belongs to the cytochrome c family. PetJ subfamily.</text>
</comment>
<keyword evidence="7" id="KW-0249">Electron transport</keyword>
<comment type="function">
    <text evidence="1">Functions as an electron carrier between membrane-bound cytochrome b6-f and photosystem I in oxygenic photosynthesis.</text>
</comment>
<evidence type="ECO:0000256" key="2">
    <source>
        <dbReference type="ARBA" id="ARBA00004456"/>
    </source>
</evidence>
<dbReference type="InterPro" id="IPR023655">
    <property type="entry name" value="Cyt_C6"/>
</dbReference>